<evidence type="ECO:0000313" key="2">
    <source>
        <dbReference type="EMBL" id="CDY14872.1"/>
    </source>
</evidence>
<feature type="compositionally biased region" description="Polar residues" evidence="1">
    <location>
        <begin position="785"/>
        <end position="794"/>
    </location>
</feature>
<evidence type="ECO:0000256" key="1">
    <source>
        <dbReference type="SAM" id="MobiDB-lite"/>
    </source>
</evidence>
<feature type="compositionally biased region" description="Polar residues" evidence="1">
    <location>
        <begin position="1120"/>
        <end position="1134"/>
    </location>
</feature>
<feature type="region of interest" description="Disordered" evidence="1">
    <location>
        <begin position="682"/>
        <end position="838"/>
    </location>
</feature>
<feature type="region of interest" description="Disordered" evidence="1">
    <location>
        <begin position="1120"/>
        <end position="1152"/>
    </location>
</feature>
<feature type="region of interest" description="Disordered" evidence="1">
    <location>
        <begin position="329"/>
        <end position="404"/>
    </location>
</feature>
<feature type="compositionally biased region" description="Polar residues" evidence="1">
    <location>
        <begin position="756"/>
        <end position="773"/>
    </location>
</feature>
<dbReference type="PANTHER" id="PTHR31008">
    <property type="entry name" value="COP1-INTERACTING PROTEIN-RELATED"/>
    <property type="match status" value="1"/>
</dbReference>
<keyword evidence="3" id="KW-1185">Reference proteome</keyword>
<accession>A0A078FPS5</accession>
<dbReference type="AlphaFoldDB" id="A0A078FPS5"/>
<feature type="compositionally biased region" description="Basic residues" evidence="1">
    <location>
        <begin position="342"/>
        <end position="352"/>
    </location>
</feature>
<feature type="region of interest" description="Disordered" evidence="1">
    <location>
        <begin position="1071"/>
        <end position="1106"/>
    </location>
</feature>
<reference evidence="2 3" key="1">
    <citation type="journal article" date="2014" name="Science">
        <title>Plant genetics. Early allopolyploid evolution in the post-Neolithic Brassica napus oilseed genome.</title>
        <authorList>
            <person name="Chalhoub B."/>
            <person name="Denoeud F."/>
            <person name="Liu S."/>
            <person name="Parkin I.A."/>
            <person name="Tang H."/>
            <person name="Wang X."/>
            <person name="Chiquet J."/>
            <person name="Belcram H."/>
            <person name="Tong C."/>
            <person name="Samans B."/>
            <person name="Correa M."/>
            <person name="Da Silva C."/>
            <person name="Just J."/>
            <person name="Falentin C."/>
            <person name="Koh C.S."/>
            <person name="Le Clainche I."/>
            <person name="Bernard M."/>
            <person name="Bento P."/>
            <person name="Noel B."/>
            <person name="Labadie K."/>
            <person name="Alberti A."/>
            <person name="Charles M."/>
            <person name="Arnaud D."/>
            <person name="Guo H."/>
            <person name="Daviaud C."/>
            <person name="Alamery S."/>
            <person name="Jabbari K."/>
            <person name="Zhao M."/>
            <person name="Edger P.P."/>
            <person name="Chelaifa H."/>
            <person name="Tack D."/>
            <person name="Lassalle G."/>
            <person name="Mestiri I."/>
            <person name="Schnel N."/>
            <person name="Le Paslier M.C."/>
            <person name="Fan G."/>
            <person name="Renault V."/>
            <person name="Bayer P.E."/>
            <person name="Golicz A.A."/>
            <person name="Manoli S."/>
            <person name="Lee T.H."/>
            <person name="Thi V.H."/>
            <person name="Chalabi S."/>
            <person name="Hu Q."/>
            <person name="Fan C."/>
            <person name="Tollenaere R."/>
            <person name="Lu Y."/>
            <person name="Battail C."/>
            <person name="Shen J."/>
            <person name="Sidebottom C.H."/>
            <person name="Wang X."/>
            <person name="Canaguier A."/>
            <person name="Chauveau A."/>
            <person name="Berard A."/>
            <person name="Deniot G."/>
            <person name="Guan M."/>
            <person name="Liu Z."/>
            <person name="Sun F."/>
            <person name="Lim Y.P."/>
            <person name="Lyons E."/>
            <person name="Town C.D."/>
            <person name="Bancroft I."/>
            <person name="Wang X."/>
            <person name="Meng J."/>
            <person name="Ma J."/>
            <person name="Pires J.C."/>
            <person name="King G.J."/>
            <person name="Brunel D."/>
            <person name="Delourme R."/>
            <person name="Renard M."/>
            <person name="Aury J.M."/>
            <person name="Adams K.L."/>
            <person name="Batley J."/>
            <person name="Snowdon R.J."/>
            <person name="Tost J."/>
            <person name="Edwards D."/>
            <person name="Zhou Y."/>
            <person name="Hua W."/>
            <person name="Sharpe A.G."/>
            <person name="Paterson A.H."/>
            <person name="Guan C."/>
            <person name="Wincker P."/>
        </authorList>
    </citation>
    <scope>NUCLEOTIDE SEQUENCE [LARGE SCALE GENOMIC DNA]</scope>
    <source>
        <strain evidence="3">cv. Darmor-bzh</strain>
    </source>
</reference>
<feature type="region of interest" description="Disordered" evidence="1">
    <location>
        <begin position="600"/>
        <end position="644"/>
    </location>
</feature>
<dbReference type="EMBL" id="LK032048">
    <property type="protein sequence ID" value="CDY14872.1"/>
    <property type="molecule type" value="Genomic_DNA"/>
</dbReference>
<proteinExistence type="predicted"/>
<dbReference type="OMA" id="ERDTQNG"/>
<feature type="region of interest" description="Disordered" evidence="1">
    <location>
        <begin position="494"/>
        <end position="523"/>
    </location>
</feature>
<protein>
    <submittedName>
        <fullName evidence="2">BnaA02g22140D protein</fullName>
    </submittedName>
</protein>
<dbReference type="PaxDb" id="3708-A0A078FPS5"/>
<evidence type="ECO:0000313" key="3">
    <source>
        <dbReference type="Proteomes" id="UP000028999"/>
    </source>
</evidence>
<dbReference type="PANTHER" id="PTHR31008:SF23">
    <property type="entry name" value="COP1-INTERACTING PROTEIN 7"/>
    <property type="match status" value="1"/>
</dbReference>
<gene>
    <name evidence="2" type="primary">BnaA02g22140D</name>
    <name evidence="2" type="ORF">GSBRNA2T00084764001</name>
</gene>
<sequence length="1152" mass="127003">MKSSTRLDSVVFQLTPTRTRCDLLIIDNGKAEKIATGLLDPFLAHLKTAQDQVSKGGYSIVLKPKDSDNAAWFTKATIQRFVRFVSNPDVLERVYTLETEIMQMREAIGIQHISEVALTVVEDDNLRAKRAESTQGNRPLLKFNEEKAIVLYEPDSHPKQANTSDENSKVQVLKVLETRKKVLQKEQGMAFARAVAAGFQVDDMLPLISFAKSFGASRLMDACLKFMDLWKKKHESGQWLEIEATQPNISPKNASGTMLANAANMRRNSWPGTPENNNDVKSPTNVNKEHVQGQHPQPMYAPWPVHSPPGTFPVFQGYTMQGMPYYPYPSPYPSTDDSRRSSGQRKAKKHHSSCSEDSSGSEEDQGREKGKSGRRRKSGKVVIRNINYINSKKKDHSGTESDAEEGAIVVECYNVGKERETKGTEADTGDWQAFQTLLLQDADREERTWKYDDPLALDKREAEERYQERDTQNGTVTRRIRGSSDSFMVHQRENGFENPSDPLNLNGFDNPGNGLDKRSSSVNMDDDSYIVTREAGSSTRNALDIGPEISSYHQADGSERNKISYEPHDLSLMPERETEKLSAGYDPALDFVGSKALKKKNNKEAGVTKRDPTTRLSNDAADKRKASGVIRKGRPTKMSPLDEARARADKLRNFKADLLIIKKEKEEEERKRIEGLKIARQKRIAAKSNSTVVGQSQLSAQQTRKNLSNRFSPGAPRASKFSDTEPGSLSSPLQRRLPIRSASLGSNEPQKVPKNSKLSSGSKSTGNRLTRSISPLPPSKRENIASRSRLTRSISPLPLSKRETRVSLDSQNKSVSRTRRLSEPKTGNNSAPGSAVRSLRTIASKKASDAPEIKKISAIVNYDIAKIASLPELKIKAPKGPNNVLVKGAEKIKSSAFEIEPFGNKNKPLSQNAVDETPVIEKTVVMVLPSSARSISAAQTEESKLVPGYSTIYDCCPSAGADKKAVETMQESGNDLVLIRPETLSDLITETPKFLTVQNVVEKPYEAPHARVSSLEVPGNSVCSQAPGPSCHSNETAQETVKALAAEKKMSEALEKSQSKESATKGLRKLLKFGKKSRSSSTGKYHTKSNSAAAVSSNKDHESAVTAATTSEAFTLKNLISQDETPTAATASQKSSRHFSLLSPFKNKKRVS</sequence>
<dbReference type="Gramene" id="CDY14872">
    <property type="protein sequence ID" value="CDY14872"/>
    <property type="gene ID" value="GSBRNA2T00084764001"/>
</dbReference>
<name>A0A078FPS5_BRANA</name>
<feature type="compositionally biased region" description="Basic and acidic residues" evidence="1">
    <location>
        <begin position="602"/>
        <end position="613"/>
    </location>
</feature>
<dbReference type="Proteomes" id="UP000028999">
    <property type="component" value="Unassembled WGS sequence"/>
</dbReference>
<dbReference type="STRING" id="3708.A0A078FPS5"/>
<feature type="compositionally biased region" description="Polar residues" evidence="1">
    <location>
        <begin position="266"/>
        <end position="286"/>
    </location>
</feature>
<organism evidence="2 3">
    <name type="scientific">Brassica napus</name>
    <name type="common">Rape</name>
    <dbReference type="NCBI Taxonomy" id="3708"/>
    <lineage>
        <taxon>Eukaryota</taxon>
        <taxon>Viridiplantae</taxon>
        <taxon>Streptophyta</taxon>
        <taxon>Embryophyta</taxon>
        <taxon>Tracheophyta</taxon>
        <taxon>Spermatophyta</taxon>
        <taxon>Magnoliopsida</taxon>
        <taxon>eudicotyledons</taxon>
        <taxon>Gunneridae</taxon>
        <taxon>Pentapetalae</taxon>
        <taxon>rosids</taxon>
        <taxon>malvids</taxon>
        <taxon>Brassicales</taxon>
        <taxon>Brassicaceae</taxon>
        <taxon>Brassiceae</taxon>
        <taxon>Brassica</taxon>
    </lineage>
</organism>
<feature type="region of interest" description="Disordered" evidence="1">
    <location>
        <begin position="266"/>
        <end position="302"/>
    </location>
</feature>
<feature type="compositionally biased region" description="Polar residues" evidence="1">
    <location>
        <begin position="687"/>
        <end position="711"/>
    </location>
</feature>